<dbReference type="Pfam" id="PF15798">
    <property type="entry name" value="PRAS"/>
    <property type="match status" value="1"/>
</dbReference>
<dbReference type="Ensembl" id="ENSEBUT00000011917.1">
    <property type="protein sequence ID" value="ENSEBUP00000011350.1"/>
    <property type="gene ID" value="ENSEBUG00000007294.1"/>
</dbReference>
<name>A0A8C4Q7W4_EPTBU</name>
<dbReference type="GeneTree" id="ENSGT00390000017397"/>
<evidence type="ECO:0000259" key="2">
    <source>
        <dbReference type="Pfam" id="PF22911"/>
    </source>
</evidence>
<dbReference type="Pfam" id="PF22911">
    <property type="entry name" value="PRAS_NT"/>
    <property type="match status" value="1"/>
</dbReference>
<feature type="compositionally biased region" description="Acidic residues" evidence="1">
    <location>
        <begin position="157"/>
        <end position="171"/>
    </location>
</feature>
<keyword evidence="4" id="KW-1185">Reference proteome</keyword>
<dbReference type="InterPro" id="IPR026682">
    <property type="entry name" value="AKT1S1"/>
</dbReference>
<feature type="region of interest" description="Disordered" evidence="1">
    <location>
        <begin position="196"/>
        <end position="218"/>
    </location>
</feature>
<evidence type="ECO:0000313" key="4">
    <source>
        <dbReference type="Proteomes" id="UP000694388"/>
    </source>
</evidence>
<dbReference type="GO" id="GO:0048011">
    <property type="term" value="P:neurotrophin TRK receptor signaling pathway"/>
    <property type="evidence" value="ECO:0007669"/>
    <property type="project" value="InterPro"/>
</dbReference>
<dbReference type="InterPro" id="IPR055192">
    <property type="entry name" value="PRAS_NT"/>
</dbReference>
<evidence type="ECO:0000313" key="3">
    <source>
        <dbReference type="Ensembl" id="ENSEBUP00000011350.1"/>
    </source>
</evidence>
<organism evidence="3 4">
    <name type="scientific">Eptatretus burgeri</name>
    <name type="common">Inshore hagfish</name>
    <dbReference type="NCBI Taxonomy" id="7764"/>
    <lineage>
        <taxon>Eukaryota</taxon>
        <taxon>Metazoa</taxon>
        <taxon>Chordata</taxon>
        <taxon>Craniata</taxon>
        <taxon>Vertebrata</taxon>
        <taxon>Cyclostomata</taxon>
        <taxon>Myxini</taxon>
        <taxon>Myxiniformes</taxon>
        <taxon>Myxinidae</taxon>
        <taxon>Eptatretinae</taxon>
        <taxon>Eptatretus</taxon>
    </lineage>
</organism>
<evidence type="ECO:0000256" key="1">
    <source>
        <dbReference type="SAM" id="MobiDB-lite"/>
    </source>
</evidence>
<proteinExistence type="predicted"/>
<protein>
    <submittedName>
        <fullName evidence="3">AKT1 substrate 1</fullName>
    </submittedName>
</protein>
<accession>A0A8C4Q7W4</accession>
<dbReference type="AlphaFoldDB" id="A0A8C4Q7W4"/>
<dbReference type="PANTHER" id="PTHR21844">
    <property type="entry name" value="AKT1 SUBSTRATE 1 PROTEIN"/>
    <property type="match status" value="1"/>
</dbReference>
<feature type="compositionally biased region" description="Acidic residues" evidence="1">
    <location>
        <begin position="196"/>
        <end position="214"/>
    </location>
</feature>
<dbReference type="Ensembl" id="ENSEBUT00000011929.1">
    <property type="protein sequence ID" value="ENSEBUP00000011361.1"/>
    <property type="gene ID" value="ENSEBUG00000007294.1"/>
</dbReference>
<dbReference type="PANTHER" id="PTHR21844:SF2">
    <property type="entry name" value="PROLINE-RICH AKT1 SUBSTRATE 1"/>
    <property type="match status" value="1"/>
</dbReference>
<reference evidence="3" key="1">
    <citation type="submission" date="2025-05" db="UniProtKB">
        <authorList>
            <consortium name="Ensembl"/>
        </authorList>
    </citation>
    <scope>IDENTIFICATION</scope>
</reference>
<dbReference type="GO" id="GO:0005737">
    <property type="term" value="C:cytoplasm"/>
    <property type="evidence" value="ECO:0007669"/>
    <property type="project" value="TreeGrafter"/>
</dbReference>
<dbReference type="Proteomes" id="UP000694388">
    <property type="component" value="Unplaced"/>
</dbReference>
<dbReference type="GO" id="GO:0032007">
    <property type="term" value="P:negative regulation of TOR signaling"/>
    <property type="evidence" value="ECO:0007669"/>
    <property type="project" value="InterPro"/>
</dbReference>
<feature type="region of interest" description="Disordered" evidence="1">
    <location>
        <begin position="157"/>
        <end position="180"/>
    </location>
</feature>
<feature type="domain" description="Proline-rich AKT1 substrate 1 N-terminal" evidence="2">
    <location>
        <begin position="9"/>
        <end position="79"/>
    </location>
</feature>
<dbReference type="OMA" id="DFSYNVW"/>
<sequence length="303" mass="32693">MATDMADNHRESWDALVHAAERYRRGTGHEVAVLTAFAPRNVTAGPGGKGLTYLIHGGGLLGDSARHYLDGIALWHRKALSATIPLPLKNHGSPSPSPRAQGPFSTSYPSIYGRGGDLSETTPIVTHPPSALPLLVPPDEGKETLDEMVKLNGVLEFDDDDDDNYEDEEEEPAKHGEKGDAVGLFTMDEDSANNDCEPFFESDAEGESTDDGSWSEDAGHRSAGHLYAMSLPVSVPVWSYRMPAQLQEPDVEERAPCPDLETIAASMRALTMSVSDGTEMFGDLPRPRLNTGELGIKPGNTKI</sequence>